<comment type="function">
    <text evidence="3">Purine nucleoside enzyme that catalyzes the phosphorolysis of adenosine and inosine nucleosides, yielding D-ribose 1-phosphate and the respective free bases, adenine and hypoxanthine. Also catalyzes the phosphorolysis of S-methyl-5'-thioadenosine into adenine and S-methyl-5-thio-alpha-D-ribose 1-phosphate. Also has adenosine deaminase activity.</text>
</comment>
<dbReference type="Pfam" id="PF02578">
    <property type="entry name" value="Cu-oxidase_4"/>
    <property type="match status" value="1"/>
</dbReference>
<dbReference type="GO" id="GO:0017061">
    <property type="term" value="F:S-methyl-5-thioadenosine phosphorylase activity"/>
    <property type="evidence" value="ECO:0007669"/>
    <property type="project" value="UniProtKB-EC"/>
</dbReference>
<evidence type="ECO:0000256" key="2">
    <source>
        <dbReference type="ARBA" id="ARBA00001947"/>
    </source>
</evidence>
<reference evidence="13 14" key="1">
    <citation type="submission" date="2020-01" db="EMBL/GenBank/DDBJ databases">
        <authorList>
            <person name="Gulvik C.A."/>
            <person name="Batra D.G."/>
        </authorList>
    </citation>
    <scope>NUCLEOTIDE SEQUENCE [LARGE SCALE GENOMIC DNA]</scope>
    <source>
        <strain evidence="13 14">W9323</strain>
    </source>
</reference>
<dbReference type="Proteomes" id="UP000503088">
    <property type="component" value="Chromosome"/>
</dbReference>
<organism evidence="13 14">
    <name type="scientific">Kroppenstedtia pulmonis</name>
    <dbReference type="NCBI Taxonomy" id="1380685"/>
    <lineage>
        <taxon>Bacteria</taxon>
        <taxon>Bacillati</taxon>
        <taxon>Bacillota</taxon>
        <taxon>Bacilli</taxon>
        <taxon>Bacillales</taxon>
        <taxon>Thermoactinomycetaceae</taxon>
        <taxon>Kroppenstedtia</taxon>
    </lineage>
</organism>
<dbReference type="InterPro" id="IPR011324">
    <property type="entry name" value="Cytotoxic_necrot_fac-like_cat"/>
</dbReference>
<comment type="catalytic activity">
    <reaction evidence="11">
        <text>S-methyl-5'-thioadenosine + phosphate = 5-(methylsulfanyl)-alpha-D-ribose 1-phosphate + adenine</text>
        <dbReference type="Rhea" id="RHEA:11852"/>
        <dbReference type="ChEBI" id="CHEBI:16708"/>
        <dbReference type="ChEBI" id="CHEBI:17509"/>
        <dbReference type="ChEBI" id="CHEBI:43474"/>
        <dbReference type="ChEBI" id="CHEBI:58533"/>
        <dbReference type="EC" id="2.4.2.28"/>
    </reaction>
    <physiologicalReaction direction="left-to-right" evidence="11">
        <dbReference type="Rhea" id="RHEA:11853"/>
    </physiologicalReaction>
</comment>
<gene>
    <name evidence="13" type="primary">pgeF</name>
    <name evidence="13" type="ORF">GXN76_09920</name>
</gene>
<evidence type="ECO:0000256" key="11">
    <source>
        <dbReference type="ARBA" id="ARBA00049893"/>
    </source>
</evidence>
<dbReference type="GO" id="GO:0005507">
    <property type="term" value="F:copper ion binding"/>
    <property type="evidence" value="ECO:0007669"/>
    <property type="project" value="TreeGrafter"/>
</dbReference>
<evidence type="ECO:0000256" key="6">
    <source>
        <dbReference type="ARBA" id="ARBA00022723"/>
    </source>
</evidence>
<evidence type="ECO:0000256" key="4">
    <source>
        <dbReference type="ARBA" id="ARBA00007353"/>
    </source>
</evidence>
<dbReference type="SUPFAM" id="SSF64438">
    <property type="entry name" value="CNF1/YfiH-like putative cysteine hydrolases"/>
    <property type="match status" value="1"/>
</dbReference>
<dbReference type="PANTHER" id="PTHR30616:SF2">
    <property type="entry name" value="PURINE NUCLEOSIDE PHOSPHORYLASE LACC1"/>
    <property type="match status" value="1"/>
</dbReference>
<keyword evidence="8" id="KW-0862">Zinc</keyword>
<evidence type="ECO:0000256" key="5">
    <source>
        <dbReference type="ARBA" id="ARBA00022679"/>
    </source>
</evidence>
<dbReference type="InterPro" id="IPR003730">
    <property type="entry name" value="Cu_polyphenol_OxRdtase"/>
</dbReference>
<keyword evidence="6" id="KW-0479">Metal-binding</keyword>
<evidence type="ECO:0000256" key="8">
    <source>
        <dbReference type="ARBA" id="ARBA00022833"/>
    </source>
</evidence>
<keyword evidence="5" id="KW-0808">Transferase</keyword>
<dbReference type="AlphaFoldDB" id="A0A7D4CNE1"/>
<comment type="similarity">
    <text evidence="4 12">Belongs to the purine nucleoside phosphorylase YfiH/LACC1 family.</text>
</comment>
<proteinExistence type="inferred from homology"/>
<dbReference type="NCBIfam" id="TIGR00726">
    <property type="entry name" value="peptidoglycan editing factor PgeF"/>
    <property type="match status" value="1"/>
</dbReference>
<comment type="catalytic activity">
    <reaction evidence="1">
        <text>inosine + phosphate = alpha-D-ribose 1-phosphate + hypoxanthine</text>
        <dbReference type="Rhea" id="RHEA:27646"/>
        <dbReference type="ChEBI" id="CHEBI:17368"/>
        <dbReference type="ChEBI" id="CHEBI:17596"/>
        <dbReference type="ChEBI" id="CHEBI:43474"/>
        <dbReference type="ChEBI" id="CHEBI:57720"/>
        <dbReference type="EC" id="2.4.2.1"/>
    </reaction>
    <physiologicalReaction direction="left-to-right" evidence="1">
        <dbReference type="Rhea" id="RHEA:27647"/>
    </physiologicalReaction>
</comment>
<evidence type="ECO:0000256" key="7">
    <source>
        <dbReference type="ARBA" id="ARBA00022801"/>
    </source>
</evidence>
<sequence>MEPFHFQQDATVPHFSLTRWEREFPHLIAGMSARDRESVQQTNLWNYAFQVGGMPDQTVQNRKRLTQELGISFSSWTCGSQVHGTVIREVCREGRGRGSYSGDTAFSDTDGLLTREEDVLLTSFYADCVPLLFYSPDSGWIGVAHAGWRGTVGGIGPQMVEEMVIRGANRRQIQVAVAPSIGSCCYEVDKQVVSPLIKVLPNADERVLKPSGPGKWMLDLREANKQLLLQVGLLENRIAVTGLCTSCHPELFHSHRRDQGKTGRMVAFIGKRKG</sequence>
<dbReference type="KEGG" id="kpul:GXN76_09920"/>
<evidence type="ECO:0000256" key="9">
    <source>
        <dbReference type="ARBA" id="ARBA00047989"/>
    </source>
</evidence>
<dbReference type="InterPro" id="IPR038371">
    <property type="entry name" value="Cu_polyphenol_OxRdtase_sf"/>
</dbReference>
<keyword evidence="7" id="KW-0378">Hydrolase</keyword>
<evidence type="ECO:0000256" key="12">
    <source>
        <dbReference type="RuleBase" id="RU361274"/>
    </source>
</evidence>
<evidence type="ECO:0000256" key="10">
    <source>
        <dbReference type="ARBA" id="ARBA00048968"/>
    </source>
</evidence>
<name>A0A7D4CNE1_9BACL</name>
<dbReference type="CDD" id="cd16833">
    <property type="entry name" value="YfiH"/>
    <property type="match status" value="1"/>
</dbReference>
<dbReference type="GO" id="GO:0016787">
    <property type="term" value="F:hydrolase activity"/>
    <property type="evidence" value="ECO:0007669"/>
    <property type="project" value="UniProtKB-KW"/>
</dbReference>
<comment type="cofactor">
    <cofactor evidence="2">
        <name>Zn(2+)</name>
        <dbReference type="ChEBI" id="CHEBI:29105"/>
    </cofactor>
</comment>
<evidence type="ECO:0000313" key="14">
    <source>
        <dbReference type="Proteomes" id="UP000503088"/>
    </source>
</evidence>
<evidence type="ECO:0000256" key="3">
    <source>
        <dbReference type="ARBA" id="ARBA00003215"/>
    </source>
</evidence>
<keyword evidence="14" id="KW-1185">Reference proteome</keyword>
<dbReference type="Gene3D" id="3.60.140.10">
    <property type="entry name" value="CNF1/YfiH-like putative cysteine hydrolases"/>
    <property type="match status" value="1"/>
</dbReference>
<protein>
    <recommendedName>
        <fullName evidence="12">Purine nucleoside phosphorylase</fullName>
    </recommendedName>
</protein>
<accession>A0A7D4CNE1</accession>
<dbReference type="PANTHER" id="PTHR30616">
    <property type="entry name" value="UNCHARACTERIZED PROTEIN YFIH"/>
    <property type="match status" value="1"/>
</dbReference>
<evidence type="ECO:0000313" key="13">
    <source>
        <dbReference type="EMBL" id="QKG84758.1"/>
    </source>
</evidence>
<comment type="catalytic activity">
    <reaction evidence="9">
        <text>adenosine + H2O + H(+) = inosine + NH4(+)</text>
        <dbReference type="Rhea" id="RHEA:24408"/>
        <dbReference type="ChEBI" id="CHEBI:15377"/>
        <dbReference type="ChEBI" id="CHEBI:15378"/>
        <dbReference type="ChEBI" id="CHEBI:16335"/>
        <dbReference type="ChEBI" id="CHEBI:17596"/>
        <dbReference type="ChEBI" id="CHEBI:28938"/>
        <dbReference type="EC" id="3.5.4.4"/>
    </reaction>
    <physiologicalReaction direction="left-to-right" evidence="9">
        <dbReference type="Rhea" id="RHEA:24409"/>
    </physiologicalReaction>
</comment>
<comment type="catalytic activity">
    <reaction evidence="10">
        <text>adenosine + phosphate = alpha-D-ribose 1-phosphate + adenine</text>
        <dbReference type="Rhea" id="RHEA:27642"/>
        <dbReference type="ChEBI" id="CHEBI:16335"/>
        <dbReference type="ChEBI" id="CHEBI:16708"/>
        <dbReference type="ChEBI" id="CHEBI:43474"/>
        <dbReference type="ChEBI" id="CHEBI:57720"/>
        <dbReference type="EC" id="2.4.2.1"/>
    </reaction>
    <physiologicalReaction direction="left-to-right" evidence="10">
        <dbReference type="Rhea" id="RHEA:27643"/>
    </physiologicalReaction>
</comment>
<evidence type="ECO:0000256" key="1">
    <source>
        <dbReference type="ARBA" id="ARBA00000553"/>
    </source>
</evidence>
<dbReference type="RefSeq" id="WP_173222769.1">
    <property type="nucleotide sequence ID" value="NZ_CP048104.1"/>
</dbReference>
<dbReference type="EMBL" id="CP048104">
    <property type="protein sequence ID" value="QKG84758.1"/>
    <property type="molecule type" value="Genomic_DNA"/>
</dbReference>